<evidence type="ECO:0000313" key="4">
    <source>
        <dbReference type="Proteomes" id="UP001296104"/>
    </source>
</evidence>
<feature type="domain" description="DUF4484" evidence="2">
    <location>
        <begin position="393"/>
        <end position="497"/>
    </location>
</feature>
<dbReference type="Pfam" id="PF14831">
    <property type="entry name" value="DUF4484"/>
    <property type="match status" value="2"/>
</dbReference>
<protein>
    <recommendedName>
        <fullName evidence="2">DUF4484 domain-containing protein</fullName>
    </recommendedName>
</protein>
<sequence>MSASDRQETPKIAAVFLVVFDQKVGYTIAWKRSLPDLDLEGVEYKSFPSGLHAVKEDLVYFIHAQNAGVSAFVQGEADAGHRNANFVAVGALVPLSYGQLGRSWVHAEELRSLARDIVKDGDNKQPLELFWKKHVVDETSKKPSIPSELGVEAGGGPGDRKRRRALSEATLAGFNAEQHWPAAHPALHVPALLDIWGPLLFPLYRAVLSRKRILLVSSPSVQANANTVYLASVLSGIPRSLGESLPPEADDLHRALPLFSVGIHDIPSLSKRSDDRTGWLACTTDEILGEKKDLYDLLAELPGSAPTPHKVWPKLRTSDGRILRASQRDLRRWTLLRRELRRLRRQTIGLYTDIPIVEPATDSDERPLLKRSRTSADLYDNTGLQERDESEAVEASSWSALAYRGFMWWASAGEASAWENEESKADEELLFDLPNVHDMFPNSSPGGNGTEAEREAEYARAAATLLVAYFRRITEEALRSMASIVEEADDNTEEGIEEDEIELSGDDVRAMGLDAWSGEDKIFVKDMMKLWFERDANVTDQGVRLCGVRIC</sequence>
<dbReference type="InterPro" id="IPR028115">
    <property type="entry name" value="DUF4484"/>
</dbReference>
<accession>A0AAI9ECJ8</accession>
<dbReference type="Proteomes" id="UP001296104">
    <property type="component" value="Unassembled WGS sequence"/>
</dbReference>
<evidence type="ECO:0000313" key="3">
    <source>
        <dbReference type="EMBL" id="CAK4031149.1"/>
    </source>
</evidence>
<dbReference type="EMBL" id="CAVMBE010000044">
    <property type="protein sequence ID" value="CAK4031149.1"/>
    <property type="molecule type" value="Genomic_DNA"/>
</dbReference>
<dbReference type="AlphaFoldDB" id="A0AAI9ECJ8"/>
<feature type="region of interest" description="Disordered" evidence="1">
    <location>
        <begin position="141"/>
        <end position="162"/>
    </location>
</feature>
<gene>
    <name evidence="3" type="ORF">LECACI_7A006307</name>
</gene>
<dbReference type="InterPro" id="IPR053056">
    <property type="entry name" value="Lipid_Metab_Assoc_Protein"/>
</dbReference>
<reference evidence="3" key="1">
    <citation type="submission" date="2023-11" db="EMBL/GenBank/DDBJ databases">
        <authorList>
            <person name="Alioto T."/>
            <person name="Alioto T."/>
            <person name="Gomez Garrido J."/>
        </authorList>
    </citation>
    <scope>NUCLEOTIDE SEQUENCE</scope>
</reference>
<evidence type="ECO:0000256" key="1">
    <source>
        <dbReference type="SAM" id="MobiDB-lite"/>
    </source>
</evidence>
<feature type="domain" description="DUF4484" evidence="2">
    <location>
        <begin position="498"/>
        <end position="551"/>
    </location>
</feature>
<dbReference type="InterPro" id="IPR018626">
    <property type="entry name" value="LCHN/Anr2"/>
</dbReference>
<dbReference type="PANTHER" id="PTHR28153:SF1">
    <property type="entry name" value="DUF4484 DOMAIN-CONTAINING PROTEIN"/>
    <property type="match status" value="1"/>
</dbReference>
<dbReference type="GO" id="GO:0005811">
    <property type="term" value="C:lipid droplet"/>
    <property type="evidence" value="ECO:0007669"/>
    <property type="project" value="TreeGrafter"/>
</dbReference>
<comment type="caution">
    <text evidence="3">The sequence shown here is derived from an EMBL/GenBank/DDBJ whole genome shotgun (WGS) entry which is preliminary data.</text>
</comment>
<dbReference type="Pfam" id="PF09804">
    <property type="entry name" value="DENND11"/>
    <property type="match status" value="1"/>
</dbReference>
<evidence type="ECO:0000259" key="2">
    <source>
        <dbReference type="Pfam" id="PF14831"/>
    </source>
</evidence>
<dbReference type="PANTHER" id="PTHR28153">
    <property type="entry name" value="PROTEIN, PUTATIVE-RELATED"/>
    <property type="match status" value="1"/>
</dbReference>
<name>A0AAI9ECJ8_9PEZI</name>
<proteinExistence type="predicted"/>
<keyword evidence="4" id="KW-1185">Reference proteome</keyword>
<organism evidence="3 4">
    <name type="scientific">Lecanosticta acicola</name>
    <dbReference type="NCBI Taxonomy" id="111012"/>
    <lineage>
        <taxon>Eukaryota</taxon>
        <taxon>Fungi</taxon>
        <taxon>Dikarya</taxon>
        <taxon>Ascomycota</taxon>
        <taxon>Pezizomycotina</taxon>
        <taxon>Dothideomycetes</taxon>
        <taxon>Dothideomycetidae</taxon>
        <taxon>Mycosphaerellales</taxon>
        <taxon>Mycosphaerellaceae</taxon>
        <taxon>Lecanosticta</taxon>
    </lineage>
</organism>